<dbReference type="AlphaFoldDB" id="A0A7G9WEY3"/>
<keyword evidence="2" id="KW-1185">Reference proteome</keyword>
<sequence length="206" mass="22644">MEIQKIDTPAFVPYGRVLTDFDCSALQKAMEKLTAPNNVIYEPGISALESLPIAQEVSERLFGGLPTQVGYCNGENHQLDAVEYHRSSEINYAATDLILLLGQEQDIDPETHQYDTAKMEAFLVPAGTLLEVYATTLHYAPCSVNGKFRCMVALPKGTNEPLKFVPQKSGEDALLFAQNKWLIAHPESGLDKDGAFIGLTGKNLRV</sequence>
<gene>
    <name evidence="1" type="ORF">H6X83_09830</name>
</gene>
<organism evidence="1 2">
    <name type="scientific">Caproicibacterium amylolyticum</name>
    <dbReference type="NCBI Taxonomy" id="2766537"/>
    <lineage>
        <taxon>Bacteria</taxon>
        <taxon>Bacillati</taxon>
        <taxon>Bacillota</taxon>
        <taxon>Clostridia</taxon>
        <taxon>Eubacteriales</taxon>
        <taxon>Oscillospiraceae</taxon>
        <taxon>Caproicibacterium</taxon>
    </lineage>
</organism>
<dbReference type="InterPro" id="IPR032358">
    <property type="entry name" value="DUF4867"/>
</dbReference>
<accession>A0A7G9WEY3</accession>
<name>A0A7G9WEY3_9FIRM</name>
<dbReference type="Pfam" id="PF16161">
    <property type="entry name" value="DUF4867"/>
    <property type="match status" value="1"/>
</dbReference>
<protein>
    <submittedName>
        <fullName evidence="1">DUF4867 family protein</fullName>
    </submittedName>
</protein>
<evidence type="ECO:0000313" key="2">
    <source>
        <dbReference type="Proteomes" id="UP000516046"/>
    </source>
</evidence>
<evidence type="ECO:0000313" key="1">
    <source>
        <dbReference type="EMBL" id="QNO17245.1"/>
    </source>
</evidence>
<reference evidence="1 2" key="1">
    <citation type="submission" date="2020-08" db="EMBL/GenBank/DDBJ databases">
        <authorList>
            <person name="Ren C."/>
            <person name="Gu Y."/>
            <person name="Xu Y."/>
        </authorList>
    </citation>
    <scope>NUCLEOTIDE SEQUENCE [LARGE SCALE GENOMIC DNA]</scope>
    <source>
        <strain evidence="1 2">LBM18003</strain>
    </source>
</reference>
<dbReference type="EMBL" id="CP060696">
    <property type="protein sequence ID" value="QNO17245.1"/>
    <property type="molecule type" value="Genomic_DNA"/>
</dbReference>
<dbReference type="RefSeq" id="WP_212506313.1">
    <property type="nucleotide sequence ID" value="NZ_CP060696.1"/>
</dbReference>
<proteinExistence type="predicted"/>
<dbReference type="Proteomes" id="UP000516046">
    <property type="component" value="Chromosome"/>
</dbReference>
<dbReference type="KEGG" id="caml:H6X83_09830"/>